<feature type="domain" description="SET" evidence="3">
    <location>
        <begin position="966"/>
        <end position="1096"/>
    </location>
</feature>
<name>A0A8W8MHU5_MAGGI</name>
<accession>A0A8W8MHU5</accession>
<feature type="coiled-coil region" evidence="1">
    <location>
        <begin position="572"/>
        <end position="599"/>
    </location>
</feature>
<dbReference type="InterPro" id="IPR051760">
    <property type="entry name" value="KMT5A"/>
</dbReference>
<protein>
    <recommendedName>
        <fullName evidence="3">SET domain-containing protein</fullName>
    </recommendedName>
</protein>
<dbReference type="InterPro" id="IPR011010">
    <property type="entry name" value="DNA_brk_join_enz"/>
</dbReference>
<feature type="region of interest" description="Disordered" evidence="2">
    <location>
        <begin position="809"/>
        <end position="834"/>
    </location>
</feature>
<dbReference type="GO" id="GO:0003677">
    <property type="term" value="F:DNA binding"/>
    <property type="evidence" value="ECO:0007669"/>
    <property type="project" value="InterPro"/>
</dbReference>
<dbReference type="SUPFAM" id="SSF56349">
    <property type="entry name" value="DNA breaking-rejoining enzymes"/>
    <property type="match status" value="1"/>
</dbReference>
<evidence type="ECO:0000313" key="5">
    <source>
        <dbReference type="Proteomes" id="UP000005408"/>
    </source>
</evidence>
<dbReference type="Gene3D" id="2.170.270.10">
    <property type="entry name" value="SET domain"/>
    <property type="match status" value="1"/>
</dbReference>
<evidence type="ECO:0000313" key="4">
    <source>
        <dbReference type="EnsemblMetazoa" id="G32887.1:cds"/>
    </source>
</evidence>
<dbReference type="SMART" id="SM00317">
    <property type="entry name" value="SET"/>
    <property type="match status" value="1"/>
</dbReference>
<dbReference type="EnsemblMetazoa" id="G32887.1">
    <property type="protein sequence ID" value="G32887.1:cds"/>
    <property type="gene ID" value="G32887"/>
</dbReference>
<keyword evidence="5" id="KW-1185">Reference proteome</keyword>
<dbReference type="GO" id="GO:0042799">
    <property type="term" value="F:histone H4K20 methyltransferase activity"/>
    <property type="evidence" value="ECO:0007669"/>
    <property type="project" value="TreeGrafter"/>
</dbReference>
<dbReference type="InterPro" id="IPR047266">
    <property type="entry name" value="KMT5A-like_SET"/>
</dbReference>
<dbReference type="PANTHER" id="PTHR46167:SF1">
    <property type="entry name" value="N-LYSINE METHYLTRANSFERASE KMT5A"/>
    <property type="match status" value="1"/>
</dbReference>
<reference evidence="4" key="1">
    <citation type="submission" date="2022-08" db="UniProtKB">
        <authorList>
            <consortium name="EnsemblMetazoa"/>
        </authorList>
    </citation>
    <scope>IDENTIFICATION</scope>
    <source>
        <strain evidence="4">05x7-T-G4-1.051#20</strain>
    </source>
</reference>
<dbReference type="InterPro" id="IPR046341">
    <property type="entry name" value="SET_dom_sf"/>
</dbReference>
<keyword evidence="1" id="KW-0175">Coiled coil</keyword>
<feature type="region of interest" description="Disordered" evidence="2">
    <location>
        <begin position="1139"/>
        <end position="1172"/>
    </location>
</feature>
<proteinExistence type="predicted"/>
<dbReference type="SUPFAM" id="SSF82199">
    <property type="entry name" value="SET domain"/>
    <property type="match status" value="1"/>
</dbReference>
<feature type="region of interest" description="Disordered" evidence="2">
    <location>
        <begin position="385"/>
        <end position="406"/>
    </location>
</feature>
<dbReference type="PROSITE" id="PS50280">
    <property type="entry name" value="SET"/>
    <property type="match status" value="1"/>
</dbReference>
<dbReference type="PANTHER" id="PTHR46167">
    <property type="entry name" value="N-LYSINE METHYLTRANSFERASE KMT5A"/>
    <property type="match status" value="1"/>
</dbReference>
<dbReference type="Proteomes" id="UP000005408">
    <property type="component" value="Unassembled WGS sequence"/>
</dbReference>
<feature type="region of interest" description="Disordered" evidence="2">
    <location>
        <begin position="230"/>
        <end position="270"/>
    </location>
</feature>
<sequence>MASTAIQSSNEWVNYCNEHAIEVSSYVESLKEDGCLNEIQTGKKLDIPTSKLKELENFLCKKYIGLQESSEARRQVCTFISCKVRNHSTVDNDKKRQSKRRTAKTEPDDQPDQINYEPEKKNIKEEKRAKGKHWLPCNYCFAYGTERPERRKTHMQRCSMGPAEKSIEEKNLFIDQSLNDFRATVMEISEHIYVNPRSLEDRLYDKSEVIYMMQQIGHLQVPESVQMQAPAPKLGRSNPTQKKQGPKSVPKNAPNPIAELNDNDEFNLDKVNGGILEPMEEDDFSETVSEKTLSTSQGKSLFVLDKEEQLPNCSDICKPTPEKECIEEEAEPLHRPARVRRRIISLSSEEDVDFTEDASYWPSIESKEEGNTTAAEVEIGKLAPRKRTLPIDPSSPNYGKREKKSNGAKYVSGVKSKLQETGFYDVPVEYIRLPVWKHIERFYFDAMVIEGQHNSNHLGNIHRMLWRIGNFKLEFSSKMLENERIKEFFNFLEQCEVNYQTIVNYNKSLTHLFKYFLRITNLNSEDKLEYDRLLNVKDYCETIITGYSKKAHEQYRQKLLRNPPPPSPKVLSDIVERARTAAEEELTKIEERLISMTRDGVALINRYLAAEICLRQGHRQGVVMHFYVDQYKASLENPEYQIADKNTGEKVIVVPVHEHKTAKQYSGKIVLRSYLQNFIERYIRNIRLDIVWKTQNKSPNMLLQFDGQPFLKVSQAIVALQQKLGIQKPYTISDARKSVETYAKHLDAGLQKTVATFLCHSEDTRDKVYRHTESKSAVDALVAIESLTRMNTEGEDANCSSEANQVALTGNGDEEPATPRKRKAESFPSPPKSIGKGRVIEHLLTKFGSLAEAKIPKPSELLTFGIKKHKCEKVARDVRYEKLLQINNDVATYLLMKEAKRLKVGIKDVDVSKISKFSVPDNVSKGKKLDQKRLESTMYGLVNYHKSKPDVSEEDLLRRVKTQEWPNLVVREVQEKGTGVFTGELAFNRGEVVCDYHGDDIPAKEGERRLQTYGDYQTDGNYFLFYTNAKGKKRCIDAANPCPCHPNIKTKGRLINHAAGNPNLKSTRLVVNGEEHVFLVAQKFIAPFVELTFDYSVRRAESGEKIAWLSSDCGNRASTRPICARTGGGVREAPRTYARSAKTGPEVRRDRRGSAALESSVPKSPPYDKGTRKRLSCRVLKRGFKAGEVRFLRCHDTLFPTLRGRTAFPRGGLRYLGTACGNCELRLSEGRPGPSPPLFRTVGSGRQANASYSQRKTGTFLGTDCGICPFTARTGRFKAKRQNRTSSEHPAITASLTACFDSRSPGTMEAGIAGASDEVQFCRFAST</sequence>
<dbReference type="InterPro" id="IPR001214">
    <property type="entry name" value="SET_dom"/>
</dbReference>
<dbReference type="Pfam" id="PF00856">
    <property type="entry name" value="SET"/>
    <property type="match status" value="1"/>
</dbReference>
<evidence type="ECO:0000256" key="2">
    <source>
        <dbReference type="SAM" id="MobiDB-lite"/>
    </source>
</evidence>
<feature type="region of interest" description="Disordered" evidence="2">
    <location>
        <begin position="90"/>
        <end position="119"/>
    </location>
</feature>
<evidence type="ECO:0000256" key="1">
    <source>
        <dbReference type="SAM" id="Coils"/>
    </source>
</evidence>
<dbReference type="GO" id="GO:0005700">
    <property type="term" value="C:polytene chromosome"/>
    <property type="evidence" value="ECO:0007669"/>
    <property type="project" value="TreeGrafter"/>
</dbReference>
<evidence type="ECO:0000259" key="3">
    <source>
        <dbReference type="PROSITE" id="PS50280"/>
    </source>
</evidence>
<organism evidence="4 5">
    <name type="scientific">Magallana gigas</name>
    <name type="common">Pacific oyster</name>
    <name type="synonym">Crassostrea gigas</name>
    <dbReference type="NCBI Taxonomy" id="29159"/>
    <lineage>
        <taxon>Eukaryota</taxon>
        <taxon>Metazoa</taxon>
        <taxon>Spiralia</taxon>
        <taxon>Lophotrochozoa</taxon>
        <taxon>Mollusca</taxon>
        <taxon>Bivalvia</taxon>
        <taxon>Autobranchia</taxon>
        <taxon>Pteriomorphia</taxon>
        <taxon>Ostreida</taxon>
        <taxon>Ostreoidea</taxon>
        <taxon>Ostreidae</taxon>
        <taxon>Magallana</taxon>
    </lineage>
</organism>
<dbReference type="GO" id="GO:0043516">
    <property type="term" value="P:regulation of DNA damage response, signal transduction by p53 class mediator"/>
    <property type="evidence" value="ECO:0007669"/>
    <property type="project" value="TreeGrafter"/>
</dbReference>
<dbReference type="GO" id="GO:0006357">
    <property type="term" value="P:regulation of transcription by RNA polymerase II"/>
    <property type="evidence" value="ECO:0007669"/>
    <property type="project" value="TreeGrafter"/>
</dbReference>
<dbReference type="GO" id="GO:0005634">
    <property type="term" value="C:nucleus"/>
    <property type="evidence" value="ECO:0007669"/>
    <property type="project" value="TreeGrafter"/>
</dbReference>
<dbReference type="CDD" id="cd10528">
    <property type="entry name" value="SET_SETD8"/>
    <property type="match status" value="1"/>
</dbReference>